<feature type="compositionally biased region" description="Polar residues" evidence="1">
    <location>
        <begin position="144"/>
        <end position="156"/>
    </location>
</feature>
<reference evidence="2" key="1">
    <citation type="submission" date="2024-06" db="EMBL/GenBank/DDBJ databases">
        <authorList>
            <consortium name="consrtm"/>
            <person name="Uemura M."/>
            <person name="Terahara T."/>
        </authorList>
    </citation>
    <scope>NUCLEOTIDE SEQUENCE</scope>
    <source>
        <strain evidence="2">KM77-8</strain>
    </source>
</reference>
<accession>A0AAT9HES4</accession>
<name>A0AAT9HES4_9ACTN</name>
<proteinExistence type="predicted"/>
<dbReference type="EMBL" id="AP035768">
    <property type="protein sequence ID" value="BFO15909.1"/>
    <property type="molecule type" value="Genomic_DNA"/>
</dbReference>
<evidence type="ECO:0000313" key="2">
    <source>
        <dbReference type="EMBL" id="BFO15909.1"/>
    </source>
</evidence>
<feature type="region of interest" description="Disordered" evidence="1">
    <location>
        <begin position="61"/>
        <end position="81"/>
    </location>
</feature>
<gene>
    <name evidence="2" type="ORF">SHKM778_22970</name>
</gene>
<protein>
    <submittedName>
        <fullName evidence="2">Uncharacterized protein</fullName>
    </submittedName>
</protein>
<feature type="region of interest" description="Disordered" evidence="1">
    <location>
        <begin position="132"/>
        <end position="156"/>
    </location>
</feature>
<evidence type="ECO:0000256" key="1">
    <source>
        <dbReference type="SAM" id="MobiDB-lite"/>
    </source>
</evidence>
<reference evidence="2" key="2">
    <citation type="submission" date="2024-07" db="EMBL/GenBank/DDBJ databases">
        <title>Streptomyces haneummycinica sp. nov., a new antibiotic-producing actinobacterium isolated from marine sediment.</title>
        <authorList>
            <person name="Uemura M."/>
            <person name="Hamada M."/>
            <person name="Hirano S."/>
            <person name="Kobayashi K."/>
            <person name="Ohshiro T."/>
            <person name="Kobayashi T."/>
            <person name="Terahara T."/>
        </authorList>
    </citation>
    <scope>NUCLEOTIDE SEQUENCE</scope>
    <source>
        <strain evidence="2">KM77-8</strain>
    </source>
</reference>
<sequence length="156" mass="16784">MRIGAGSRPKRQVSFIPGESDHAIHTSVVHRSARAEGSPDLPVLAAVALASALALTATACNSGDADAGGEESATAAADDGKLKIPDDIKDQLKEHGIDIDKWKDGAWKDWSKDDWLREAQDYVNPIIEGLWDPDRMREAEEPDQGSTRATSPVTRA</sequence>
<organism evidence="2">
    <name type="scientific">Streptomyces haneummycinicus</name>
    <dbReference type="NCBI Taxonomy" id="3074435"/>
    <lineage>
        <taxon>Bacteria</taxon>
        <taxon>Bacillati</taxon>
        <taxon>Actinomycetota</taxon>
        <taxon>Actinomycetes</taxon>
        <taxon>Kitasatosporales</taxon>
        <taxon>Streptomycetaceae</taxon>
        <taxon>Streptomyces</taxon>
    </lineage>
</organism>
<dbReference type="AlphaFoldDB" id="A0AAT9HES4"/>